<evidence type="ECO:0000313" key="12">
    <source>
        <dbReference type="EMBL" id="RVT57609.1"/>
    </source>
</evidence>
<dbReference type="InterPro" id="IPR035996">
    <property type="entry name" value="4pyrrol_Methylase_sf"/>
</dbReference>
<dbReference type="InterPro" id="IPR000878">
    <property type="entry name" value="4pyrrol_Mease"/>
</dbReference>
<keyword evidence="13" id="KW-1185">Reference proteome</keyword>
<dbReference type="PANTHER" id="PTHR45790">
    <property type="entry name" value="SIROHEME SYNTHASE-RELATED"/>
    <property type="match status" value="1"/>
</dbReference>
<sequence length="490" mass="55750">MDTNKGYVAFVGAGPGDIGLITDKGMECLRKADVVLYDRLANPRLLRYTKNECAFIYCGKLPNNHIMRQEKINQTLMEESLKGKYVVRLKGGDPSVFGRVGEEAEAIATYNIPFEIVPGITSSIAASSYAGIPVTHRDYSTSFTIRTGHKCKKNEELVCEPKQEAIGETLAYYMGVQGLPTICKQLLSQGYSGDTMAAVIEWGTLGKQRVVEGTLSTIAEKVTAAEIKNPALTIVGDVIKLRSSIAWFEKKPFYQRKLIVAKSSSEESSLERYFTNNGAEAYAFPALKAIPHSYTKEELQLIMDTDRLIIASKEGIDILFSQLFMAGYDIRDFPRRIEYMSDKTRQELEKRGLRCARAHFDDSSAVLIGDRWLLTESTFSDNQRVLPSHTIEIDTRYQEINERLLTEDNWETVIFPNKRSIDIFLQEWNKYSDRDPKEMSFAAIGQSVKKYALLMGFKRIDEQVQQELDKKEWMRDHEWMQLYTLDMAAL</sequence>
<organism evidence="12 13">
    <name type="scientific">Niallia taxi</name>
    <dbReference type="NCBI Taxonomy" id="2499688"/>
    <lineage>
        <taxon>Bacteria</taxon>
        <taxon>Bacillati</taxon>
        <taxon>Bacillota</taxon>
        <taxon>Bacilli</taxon>
        <taxon>Bacillales</taxon>
        <taxon>Bacillaceae</taxon>
        <taxon>Niallia</taxon>
    </lineage>
</organism>
<dbReference type="Pfam" id="PF00590">
    <property type="entry name" value="TP_methylase"/>
    <property type="match status" value="1"/>
</dbReference>
<dbReference type="InterPro" id="IPR014776">
    <property type="entry name" value="4pyrrole_Mease_sub2"/>
</dbReference>
<dbReference type="PROSITE" id="PS00840">
    <property type="entry name" value="SUMT_2"/>
    <property type="match status" value="1"/>
</dbReference>
<dbReference type="NCBIfam" id="NF004790">
    <property type="entry name" value="PRK06136.1"/>
    <property type="match status" value="1"/>
</dbReference>
<proteinExistence type="inferred from homology"/>
<reference evidence="12 13" key="1">
    <citation type="submission" date="2019-01" db="EMBL/GenBank/DDBJ databases">
        <title>Bacillus sp. M5HDSG1-1, whole genome shotgun sequence.</title>
        <authorList>
            <person name="Tuo L."/>
        </authorList>
    </citation>
    <scope>NUCLEOTIDE SEQUENCE [LARGE SCALE GENOMIC DNA]</scope>
    <source>
        <strain evidence="12 13">M5HDSG1-1</strain>
    </source>
</reference>
<evidence type="ECO:0000256" key="3">
    <source>
        <dbReference type="ARBA" id="ARBA00018323"/>
    </source>
</evidence>
<keyword evidence="5 9" id="KW-0808">Transferase</keyword>
<evidence type="ECO:0000313" key="13">
    <source>
        <dbReference type="Proteomes" id="UP000288024"/>
    </source>
</evidence>
<evidence type="ECO:0000256" key="4">
    <source>
        <dbReference type="ARBA" id="ARBA00022603"/>
    </source>
</evidence>
<dbReference type="GO" id="GO:0019354">
    <property type="term" value="P:siroheme biosynthetic process"/>
    <property type="evidence" value="ECO:0007669"/>
    <property type="project" value="InterPro"/>
</dbReference>
<dbReference type="NCBIfam" id="TIGR01469">
    <property type="entry name" value="cobA_cysG_Cterm"/>
    <property type="match status" value="1"/>
</dbReference>
<feature type="domain" description="Tetrapyrrole biosynthesis uroporphyrinogen III synthase" evidence="11">
    <location>
        <begin position="269"/>
        <end position="361"/>
    </location>
</feature>
<gene>
    <name evidence="12" type="primary">cobA</name>
    <name evidence="12" type="ORF">EM808_24370</name>
</gene>
<keyword evidence="6" id="KW-0949">S-adenosyl-L-methionine</keyword>
<name>A0A3S2TRL0_9BACI</name>
<dbReference type="CDD" id="cd11642">
    <property type="entry name" value="SUMT"/>
    <property type="match status" value="1"/>
</dbReference>
<dbReference type="EC" id="2.1.1.107" evidence="2"/>
<dbReference type="Pfam" id="PF02602">
    <property type="entry name" value="HEM4"/>
    <property type="match status" value="1"/>
</dbReference>
<dbReference type="InterPro" id="IPR036108">
    <property type="entry name" value="4pyrrol_syn_uPrphyn_synt_sf"/>
</dbReference>
<dbReference type="Gene3D" id="3.40.1010.10">
    <property type="entry name" value="Cobalt-precorrin-4 Transmethylase, Domain 1"/>
    <property type="match status" value="1"/>
</dbReference>
<dbReference type="AlphaFoldDB" id="A0A3S2TRL0"/>
<dbReference type="EMBL" id="RZTZ01000016">
    <property type="protein sequence ID" value="RVT57609.1"/>
    <property type="molecule type" value="Genomic_DNA"/>
</dbReference>
<comment type="caution">
    <text evidence="12">The sequence shown here is derived from an EMBL/GenBank/DDBJ whole genome shotgun (WGS) entry which is preliminary data.</text>
</comment>
<dbReference type="RefSeq" id="WP_127741746.1">
    <property type="nucleotide sequence ID" value="NZ_RZTZ01000016.1"/>
</dbReference>
<comment type="similarity">
    <text evidence="1 9">Belongs to the precorrin methyltransferase family.</text>
</comment>
<dbReference type="FunFam" id="3.40.1010.10:FF:000001">
    <property type="entry name" value="Siroheme synthase"/>
    <property type="match status" value="1"/>
</dbReference>
<keyword evidence="7" id="KW-0627">Porphyrin biosynthesis</keyword>
<dbReference type="InterPro" id="IPR006366">
    <property type="entry name" value="CobA/CysG_C"/>
</dbReference>
<evidence type="ECO:0000256" key="1">
    <source>
        <dbReference type="ARBA" id="ARBA00005879"/>
    </source>
</evidence>
<dbReference type="Gene3D" id="3.30.950.10">
    <property type="entry name" value="Methyltransferase, Cobalt-precorrin-4 Transmethylase, Domain 2"/>
    <property type="match status" value="1"/>
</dbReference>
<evidence type="ECO:0000259" key="10">
    <source>
        <dbReference type="Pfam" id="PF00590"/>
    </source>
</evidence>
<dbReference type="GO" id="GO:0032259">
    <property type="term" value="P:methylation"/>
    <property type="evidence" value="ECO:0007669"/>
    <property type="project" value="UniProtKB-KW"/>
</dbReference>
<evidence type="ECO:0000259" key="11">
    <source>
        <dbReference type="Pfam" id="PF02602"/>
    </source>
</evidence>
<accession>A0A3S2TRL0</accession>
<dbReference type="GO" id="GO:0004852">
    <property type="term" value="F:uroporphyrinogen-III synthase activity"/>
    <property type="evidence" value="ECO:0007669"/>
    <property type="project" value="InterPro"/>
</dbReference>
<dbReference type="InterPro" id="IPR014777">
    <property type="entry name" value="4pyrrole_Mease_sub1"/>
</dbReference>
<evidence type="ECO:0000256" key="8">
    <source>
        <dbReference type="ARBA" id="ARBA00079776"/>
    </source>
</evidence>
<dbReference type="InterPro" id="IPR003754">
    <property type="entry name" value="4pyrrol_synth_uPrphyn_synth"/>
</dbReference>
<dbReference type="PANTHER" id="PTHR45790:SF3">
    <property type="entry name" value="S-ADENOSYL-L-METHIONINE-DEPENDENT UROPORPHYRINOGEN III METHYLTRANSFERASE, CHLOROPLASTIC"/>
    <property type="match status" value="1"/>
</dbReference>
<dbReference type="SUPFAM" id="SSF53790">
    <property type="entry name" value="Tetrapyrrole methylase"/>
    <property type="match status" value="1"/>
</dbReference>
<dbReference type="InterPro" id="IPR050161">
    <property type="entry name" value="Siro_Cobalamin_biosynth"/>
</dbReference>
<protein>
    <recommendedName>
        <fullName evidence="3">Uroporphyrinogen-III C-methyltransferase</fullName>
        <ecNumber evidence="2">2.1.1.107</ecNumber>
    </recommendedName>
    <alternativeName>
        <fullName evidence="8">Uroporphyrinogen III methylase</fullName>
    </alternativeName>
</protein>
<evidence type="ECO:0000256" key="5">
    <source>
        <dbReference type="ARBA" id="ARBA00022679"/>
    </source>
</evidence>
<evidence type="ECO:0000256" key="9">
    <source>
        <dbReference type="RuleBase" id="RU003960"/>
    </source>
</evidence>
<keyword evidence="4 9" id="KW-0489">Methyltransferase</keyword>
<evidence type="ECO:0000256" key="7">
    <source>
        <dbReference type="ARBA" id="ARBA00023244"/>
    </source>
</evidence>
<dbReference type="GO" id="GO:0004851">
    <property type="term" value="F:uroporphyrin-III C-methyltransferase activity"/>
    <property type="evidence" value="ECO:0007669"/>
    <property type="project" value="UniProtKB-EC"/>
</dbReference>
<dbReference type="FunFam" id="3.30.950.10:FF:000001">
    <property type="entry name" value="Siroheme synthase"/>
    <property type="match status" value="1"/>
</dbReference>
<dbReference type="InterPro" id="IPR003043">
    <property type="entry name" value="Uropor_MeTrfase_CS"/>
</dbReference>
<dbReference type="Proteomes" id="UP000288024">
    <property type="component" value="Unassembled WGS sequence"/>
</dbReference>
<dbReference type="SUPFAM" id="SSF69618">
    <property type="entry name" value="HemD-like"/>
    <property type="match status" value="1"/>
</dbReference>
<evidence type="ECO:0000256" key="2">
    <source>
        <dbReference type="ARBA" id="ARBA00012162"/>
    </source>
</evidence>
<feature type="domain" description="Tetrapyrrole methylase" evidence="10">
    <location>
        <begin position="8"/>
        <end position="218"/>
    </location>
</feature>
<evidence type="ECO:0000256" key="6">
    <source>
        <dbReference type="ARBA" id="ARBA00022691"/>
    </source>
</evidence>